<dbReference type="RefSeq" id="WP_280575497.1">
    <property type="nucleotide sequence ID" value="NZ_JARXRM010000043.1"/>
</dbReference>
<organism evidence="1 2">
    <name type="scientific">Luteimonas endophytica</name>
    <dbReference type="NCBI Taxonomy" id="3042023"/>
    <lineage>
        <taxon>Bacteria</taxon>
        <taxon>Pseudomonadati</taxon>
        <taxon>Pseudomonadota</taxon>
        <taxon>Gammaproteobacteria</taxon>
        <taxon>Lysobacterales</taxon>
        <taxon>Lysobacteraceae</taxon>
        <taxon>Luteimonas</taxon>
    </lineage>
</organism>
<proteinExistence type="predicted"/>
<evidence type="ECO:0000313" key="1">
    <source>
        <dbReference type="EMBL" id="MDH5824202.1"/>
    </source>
</evidence>
<keyword evidence="2" id="KW-1185">Reference proteome</keyword>
<reference evidence="1 2" key="1">
    <citation type="submission" date="2023-04" db="EMBL/GenBank/DDBJ databases">
        <title>Luteimonas endophyticus RD2P54.</title>
        <authorList>
            <person name="Sun J.-Q."/>
        </authorList>
    </citation>
    <scope>NUCLEOTIDE SEQUENCE [LARGE SCALE GENOMIC DNA]</scope>
    <source>
        <strain evidence="1 2">RD2P54</strain>
    </source>
</reference>
<dbReference type="Proteomes" id="UP001156940">
    <property type="component" value="Unassembled WGS sequence"/>
</dbReference>
<dbReference type="EMBL" id="JARXRM010000043">
    <property type="protein sequence ID" value="MDH5824202.1"/>
    <property type="molecule type" value="Genomic_DNA"/>
</dbReference>
<sequence length="268" mass="30604">MSKVNYRQLARQSLERAQSLLAEDDDDVLRYAALELRLCMEALTYDRAQAYKKEIPPEEWGKWQPRQVMKLLLEIDPDADRNYSLHVGEEPYPGGQPERMHAMGAETVFGLSDLKQSYDAVGSILHMPTMLQMEAGKNHSTEKMRARCNDSAAALAKALSSPIWNFTVGEFASCDCAECGARVRRRMPREFYQLRAKCFHCKAEYDVILQENREVTFKPRVCDLSCPTVGCEARFVLWEHQVRAGARWQCKKCEKPYGIMLGIAPVTD</sequence>
<accession>A0ABT6JBK1</accession>
<gene>
    <name evidence="1" type="ORF">QFW77_14570</name>
</gene>
<comment type="caution">
    <text evidence="1">The sequence shown here is derived from an EMBL/GenBank/DDBJ whole genome shotgun (WGS) entry which is preliminary data.</text>
</comment>
<protein>
    <submittedName>
        <fullName evidence="1">Uncharacterized protein</fullName>
    </submittedName>
</protein>
<evidence type="ECO:0000313" key="2">
    <source>
        <dbReference type="Proteomes" id="UP001156940"/>
    </source>
</evidence>
<name>A0ABT6JBK1_9GAMM</name>